<dbReference type="SUPFAM" id="SSF51569">
    <property type="entry name" value="Aldolase"/>
    <property type="match status" value="1"/>
</dbReference>
<evidence type="ECO:0000256" key="5">
    <source>
        <dbReference type="PIRNR" id="PIRNR001365"/>
    </source>
</evidence>
<evidence type="ECO:0000256" key="2">
    <source>
        <dbReference type="ARBA" id="ARBA00022490"/>
    </source>
</evidence>
<evidence type="ECO:0000256" key="3">
    <source>
        <dbReference type="ARBA" id="ARBA00023239"/>
    </source>
</evidence>
<keyword evidence="4" id="KW-0119">Carbohydrate metabolism</keyword>
<dbReference type="Gene3D" id="3.20.20.70">
    <property type="entry name" value="Aldolase class I"/>
    <property type="match status" value="1"/>
</dbReference>
<organism evidence="6 7">
    <name type="scientific">Pontibacter saemangeumensis</name>
    <dbReference type="NCBI Taxonomy" id="1084525"/>
    <lineage>
        <taxon>Bacteria</taxon>
        <taxon>Pseudomonadati</taxon>
        <taxon>Bacteroidota</taxon>
        <taxon>Cytophagia</taxon>
        <taxon>Cytophagales</taxon>
        <taxon>Hymenobacteraceae</taxon>
        <taxon>Pontibacter</taxon>
    </lineage>
</organism>
<evidence type="ECO:0000256" key="1">
    <source>
        <dbReference type="ARBA" id="ARBA00004496"/>
    </source>
</evidence>
<gene>
    <name evidence="6" type="ORF">GCM10023188_40340</name>
</gene>
<evidence type="ECO:0000313" key="6">
    <source>
        <dbReference type="EMBL" id="GAA4441602.1"/>
    </source>
</evidence>
<keyword evidence="2" id="KW-0963">Cytoplasm</keyword>
<keyword evidence="3 5" id="KW-0456">Lyase</keyword>
<keyword evidence="7" id="KW-1185">Reference proteome</keyword>
<evidence type="ECO:0000256" key="4">
    <source>
        <dbReference type="ARBA" id="ARBA00023277"/>
    </source>
</evidence>
<dbReference type="PIRSF" id="PIRSF001365">
    <property type="entry name" value="DHDPS"/>
    <property type="match status" value="1"/>
</dbReference>
<sequence length="313" mass="33956">MRFEHLQGLIAAPFTPMHPDGTLHLEVIPAYYSLLKANGNTGAFICGSTGEGVSLTTAEKKKVAEAWAAATAHDNDFAVMLLVGGTCLQDAIELAQHAQSINLHAVSFTAPSYFKPASVQVLAACCKAVADAVPEMPFYYYHIPVLTGVGFPMLDLLAEVDGKIPNFAGVKYTHEDFMDFLSCLHFGEGRYDMLWGRDENLLSALVLGAKGGVGSTYNYAAPLYTALIQAYQQGDMEKARNLQQKAIDMIRLLGEYGGIATGKAYMKLVGVDCGEFRLPVRNMSPALFQSFKEEVAALGFRDFCSRSSELKPA</sequence>
<proteinExistence type="inferred from homology"/>
<dbReference type="SMART" id="SM01130">
    <property type="entry name" value="DHDPS"/>
    <property type="match status" value="1"/>
</dbReference>
<reference evidence="7" key="1">
    <citation type="journal article" date="2019" name="Int. J. Syst. Evol. Microbiol.">
        <title>The Global Catalogue of Microorganisms (GCM) 10K type strain sequencing project: providing services to taxonomists for standard genome sequencing and annotation.</title>
        <authorList>
            <consortium name="The Broad Institute Genomics Platform"/>
            <consortium name="The Broad Institute Genome Sequencing Center for Infectious Disease"/>
            <person name="Wu L."/>
            <person name="Ma J."/>
        </authorList>
    </citation>
    <scope>NUCLEOTIDE SEQUENCE [LARGE SCALE GENOMIC DNA]</scope>
    <source>
        <strain evidence="7">JCM 17926</strain>
    </source>
</reference>
<comment type="subcellular location">
    <subcellularLocation>
        <location evidence="1">Cytoplasm</location>
    </subcellularLocation>
</comment>
<comment type="similarity">
    <text evidence="5">Belongs to the DapA family.</text>
</comment>
<dbReference type="GO" id="GO:0016829">
    <property type="term" value="F:lyase activity"/>
    <property type="evidence" value="ECO:0007669"/>
    <property type="project" value="UniProtKB-KW"/>
</dbReference>
<dbReference type="Proteomes" id="UP001500552">
    <property type="component" value="Unassembled WGS sequence"/>
</dbReference>
<accession>A0ABP8M2C7</accession>
<dbReference type="PRINTS" id="PR00146">
    <property type="entry name" value="DHPICSNTHASE"/>
</dbReference>
<name>A0ABP8M2C7_9BACT</name>
<dbReference type="InterPro" id="IPR013785">
    <property type="entry name" value="Aldolase_TIM"/>
</dbReference>
<dbReference type="PANTHER" id="PTHR12128:SF21">
    <property type="entry name" value="N-ACETYLNEURAMINATE LYASE"/>
    <property type="match status" value="1"/>
</dbReference>
<dbReference type="EMBL" id="BAABHC010000029">
    <property type="protein sequence ID" value="GAA4441602.1"/>
    <property type="molecule type" value="Genomic_DNA"/>
</dbReference>
<protein>
    <submittedName>
        <fullName evidence="6">N-acetylneuraminate lyase</fullName>
    </submittedName>
</protein>
<evidence type="ECO:0000313" key="7">
    <source>
        <dbReference type="Proteomes" id="UP001500552"/>
    </source>
</evidence>
<dbReference type="Pfam" id="PF00701">
    <property type="entry name" value="DHDPS"/>
    <property type="match status" value="1"/>
</dbReference>
<comment type="caution">
    <text evidence="6">The sequence shown here is derived from an EMBL/GenBank/DDBJ whole genome shotgun (WGS) entry which is preliminary data.</text>
</comment>
<dbReference type="InterPro" id="IPR002220">
    <property type="entry name" value="DapA-like"/>
</dbReference>
<dbReference type="RefSeq" id="WP_345161725.1">
    <property type="nucleotide sequence ID" value="NZ_BAABHC010000029.1"/>
</dbReference>
<dbReference type="PANTHER" id="PTHR12128">
    <property type="entry name" value="DIHYDRODIPICOLINATE SYNTHASE"/>
    <property type="match status" value="1"/>
</dbReference>